<protein>
    <recommendedName>
        <fullName evidence="8">Phosphoribosylformylglycinamidine synthase subunit PurL</fullName>
        <shortName evidence="8">FGAM synthase</shortName>
        <ecNumber evidence="8">6.3.5.3</ecNumber>
    </recommendedName>
    <alternativeName>
        <fullName evidence="8">Formylglycinamide ribonucleotide amidotransferase subunit II</fullName>
        <shortName evidence="8">FGAR amidotransferase II</shortName>
        <shortName evidence="8">FGAR-AT II</shortName>
    </alternativeName>
    <alternativeName>
        <fullName evidence="8">Glutamine amidotransferase PurL</fullName>
    </alternativeName>
    <alternativeName>
        <fullName evidence="8">Phosphoribosylformylglycinamidine synthase subunit II</fullName>
    </alternativeName>
</protein>
<feature type="binding site" evidence="8">
    <location>
        <position position="97"/>
    </location>
    <ligand>
        <name>ATP</name>
        <dbReference type="ChEBI" id="CHEBI:30616"/>
    </ligand>
</feature>
<feature type="active site" description="Proton acceptor" evidence="8">
    <location>
        <position position="101"/>
    </location>
</feature>
<dbReference type="HAMAP" id="MF_00420">
    <property type="entry name" value="PurL_2"/>
    <property type="match status" value="1"/>
</dbReference>
<evidence type="ECO:0000256" key="4">
    <source>
        <dbReference type="ARBA" id="ARBA00022741"/>
    </source>
</evidence>
<comment type="subcellular location">
    <subcellularLocation>
        <location evidence="8">Cytoplasm</location>
    </subcellularLocation>
</comment>
<keyword evidence="6 8" id="KW-0067">ATP-binding</keyword>
<accession>A0ABZ3F6X3</accession>
<comment type="subunit">
    <text evidence="8">Monomer. Part of the FGAM synthase complex composed of 1 PurL, 1 PurQ and 2 PurS subunits.</text>
</comment>
<comment type="pathway">
    <text evidence="8">Purine metabolism; IMP biosynthesis via de novo pathway; 5-amino-1-(5-phospho-D-ribosyl)imidazole from N(2)-formyl-N(1)-(5-phospho-D-ribosyl)glycinamide: step 1/2.</text>
</comment>
<evidence type="ECO:0000256" key="5">
    <source>
        <dbReference type="ARBA" id="ARBA00022755"/>
    </source>
</evidence>
<dbReference type="InterPro" id="IPR036921">
    <property type="entry name" value="PurM-like_N_sf"/>
</dbReference>
<evidence type="ECO:0000313" key="12">
    <source>
        <dbReference type="EMBL" id="XAM18140.1"/>
    </source>
</evidence>
<dbReference type="NCBIfam" id="TIGR01736">
    <property type="entry name" value="FGAM_synth_II"/>
    <property type="match status" value="1"/>
</dbReference>
<dbReference type="CDD" id="cd02204">
    <property type="entry name" value="PurL_repeat2"/>
    <property type="match status" value="1"/>
</dbReference>
<evidence type="ECO:0000256" key="3">
    <source>
        <dbReference type="ARBA" id="ARBA00022723"/>
    </source>
</evidence>
<feature type="domain" description="PurM-like N-terminal" evidence="9">
    <location>
        <begin position="80"/>
        <end position="199"/>
    </location>
</feature>
<keyword evidence="2 8" id="KW-0436">Ligase</keyword>
<dbReference type="PANTHER" id="PTHR43555">
    <property type="entry name" value="PHOSPHORIBOSYLFORMYLGLYCINAMIDINE SYNTHASE SUBUNIT PURL"/>
    <property type="match status" value="1"/>
</dbReference>
<keyword evidence="1 8" id="KW-0963">Cytoplasm</keyword>
<evidence type="ECO:0000313" key="13">
    <source>
        <dbReference type="Proteomes" id="UP001434737"/>
    </source>
</evidence>
<evidence type="ECO:0000256" key="8">
    <source>
        <dbReference type="HAMAP-Rule" id="MF_00420"/>
    </source>
</evidence>
<dbReference type="InterPro" id="IPR010074">
    <property type="entry name" value="PRibForGlyAmidine_synth_PurL"/>
</dbReference>
<feature type="active site" evidence="8">
    <location>
        <position position="55"/>
    </location>
</feature>
<reference evidence="12 13" key="1">
    <citation type="submission" date="2024-02" db="EMBL/GenBank/DDBJ databases">
        <title>Genome and pathogenicity analysis of Helicobacter mastomyrinus isolated from mice.</title>
        <authorList>
            <person name="Zhu L."/>
        </authorList>
    </citation>
    <scope>NUCLEOTIDE SEQUENCE [LARGE SCALE GENOMIC DNA]</scope>
    <source>
        <strain evidence="12 13">Hm-17</strain>
    </source>
</reference>
<dbReference type="EMBL" id="CP145316">
    <property type="protein sequence ID" value="XAM18140.1"/>
    <property type="molecule type" value="Genomic_DNA"/>
</dbReference>
<feature type="binding site" evidence="8">
    <location>
        <position position="542"/>
    </location>
    <ligand>
        <name>Mg(2+)</name>
        <dbReference type="ChEBI" id="CHEBI:18420"/>
        <label>1</label>
    </ligand>
</feature>
<dbReference type="InterPro" id="IPR016188">
    <property type="entry name" value="PurM-like_N"/>
</dbReference>
<dbReference type="Proteomes" id="UP001434737">
    <property type="component" value="Chromosome"/>
</dbReference>
<evidence type="ECO:0000259" key="11">
    <source>
        <dbReference type="Pfam" id="PF18072"/>
    </source>
</evidence>
<comment type="similarity">
    <text evidence="8">Belongs to the FGAMS family.</text>
</comment>
<name>A0ABZ3F6X3_9HELI</name>
<keyword evidence="5 8" id="KW-0658">Purine biosynthesis</keyword>
<comment type="caution">
    <text evidence="8">Lacks conserved residue(s) required for the propagation of feature annotation.</text>
</comment>
<evidence type="ECO:0000256" key="2">
    <source>
        <dbReference type="ARBA" id="ARBA00022598"/>
    </source>
</evidence>
<sequence length="746" mass="80547">MAVDITHILGEIKDIDEALKAHKLTQSDYEAIVKILKRPPNLIELGIFSAMWSEHCSYKSSKKYLQGFPTSAPWVVQGPGENAGIIDIGNNLCAVFKIESHNHPSFIEPHAGAATGVGGIMRDIFTMGARPVASLNSIRFGDINDNGALGRKHRYLLRGVVEGIGSYGNCMGVPTIGGEMSLESCYNGNILVNAFCLGLAKKNEIFYGRAEGVGNPVIYVGSKTGRDGLGGAVMSSNSFSSQAKAMRSAVQVGDPFAEKLLLEACLELFKQDLIVGIQDMGAAGLTSSSFEMAGRSRSGMILHLDKVPMREAGMNPYELMLSESQERMLICAKKGCEERVLSIFEKWEIDAAIIGEVTKSGIMELFWEGEKCAEIPIAELNENMPVLDMPVRAKPPQTHKANHLETHLNTQEIFLMLLGSVEIANKKWVYSQYDSSVQSNTITSAGSGDASMIRIKNSKVGISMSVDCNMRYCYLNPKNGAKIAVATSGRNSIVNGAKPLAISDCLNFGSPQNPEVMWAFKEVCEGIKEACKALNTPVVSGNVSLYNQSDGIDIYPTPSIVSVGLIDDVSRVIPSSFQAQGNVIVLLGEAKAEFGGSLAQKLCEGRIYGCIPSIDLDKESALWNLMLEAVSLEILKAAKDIGEGGLAITLAQMALGNGEHRPMGCNVHTSLPSQVLFAPSQSCIIVEIAVENLALLTQMAKKHKIPLHEIGCVGGDHFCCDEINLSLQEISELYFTSFEAMINQDV</sequence>
<dbReference type="InterPro" id="IPR036676">
    <property type="entry name" value="PurM-like_C_sf"/>
</dbReference>
<feature type="binding site" evidence="8">
    <location>
        <position position="123"/>
    </location>
    <ligand>
        <name>Mg(2+)</name>
        <dbReference type="ChEBI" id="CHEBI:18420"/>
        <label>2</label>
    </ligand>
</feature>
<feature type="binding site" evidence="8">
    <location>
        <position position="99"/>
    </location>
    <ligand>
        <name>Mg(2+)</name>
        <dbReference type="ChEBI" id="CHEBI:18420"/>
        <label>1</label>
    </ligand>
</feature>
<feature type="binding site" evidence="8">
    <location>
        <position position="504"/>
    </location>
    <ligand>
        <name>ATP</name>
        <dbReference type="ChEBI" id="CHEBI:30616"/>
    </ligand>
</feature>
<feature type="domain" description="PurM-like C-terminal" evidence="10">
    <location>
        <begin position="580"/>
        <end position="716"/>
    </location>
</feature>
<keyword evidence="13" id="KW-1185">Reference proteome</keyword>
<dbReference type="NCBIfam" id="NF002290">
    <property type="entry name" value="PRK01213.1"/>
    <property type="match status" value="1"/>
</dbReference>
<feature type="domain" description="PurM-like N-terminal" evidence="9">
    <location>
        <begin position="448"/>
        <end position="566"/>
    </location>
</feature>
<feature type="binding site" evidence="8">
    <location>
        <position position="279"/>
    </location>
    <ligand>
        <name>Mg(2+)</name>
        <dbReference type="ChEBI" id="CHEBI:18420"/>
        <label>2</label>
    </ligand>
</feature>
<feature type="binding site" evidence="8">
    <location>
        <position position="541"/>
    </location>
    <ligand>
        <name>ATP</name>
        <dbReference type="ChEBI" id="CHEBI:30616"/>
    </ligand>
</feature>
<feature type="domain" description="Phosphoribosylformylglycinamidine synthase linker" evidence="11">
    <location>
        <begin position="22"/>
        <end position="59"/>
    </location>
</feature>
<gene>
    <name evidence="8 12" type="primary">purL</name>
    <name evidence="12" type="ORF">V3I05_00135</name>
</gene>
<comment type="catalytic activity">
    <reaction evidence="8">
        <text>N(2)-formyl-N(1)-(5-phospho-beta-D-ribosyl)glycinamide + L-glutamine + ATP + H2O = 2-formamido-N(1)-(5-O-phospho-beta-D-ribosyl)acetamidine + L-glutamate + ADP + phosphate + H(+)</text>
        <dbReference type="Rhea" id="RHEA:17129"/>
        <dbReference type="ChEBI" id="CHEBI:15377"/>
        <dbReference type="ChEBI" id="CHEBI:15378"/>
        <dbReference type="ChEBI" id="CHEBI:29985"/>
        <dbReference type="ChEBI" id="CHEBI:30616"/>
        <dbReference type="ChEBI" id="CHEBI:43474"/>
        <dbReference type="ChEBI" id="CHEBI:58359"/>
        <dbReference type="ChEBI" id="CHEBI:147286"/>
        <dbReference type="ChEBI" id="CHEBI:147287"/>
        <dbReference type="ChEBI" id="CHEBI:456216"/>
        <dbReference type="EC" id="6.3.5.3"/>
    </reaction>
</comment>
<dbReference type="Gene3D" id="3.90.650.10">
    <property type="entry name" value="PurM-like C-terminal domain"/>
    <property type="match status" value="2"/>
</dbReference>
<feature type="binding site" evidence="8">
    <location>
        <position position="122"/>
    </location>
    <ligand>
        <name>substrate</name>
    </ligand>
</feature>
<keyword evidence="7 8" id="KW-0460">Magnesium</keyword>
<dbReference type="Gene3D" id="3.30.1330.10">
    <property type="entry name" value="PurM-like, N-terminal domain"/>
    <property type="match status" value="2"/>
</dbReference>
<feature type="domain" description="PurM-like C-terminal" evidence="10">
    <location>
        <begin position="213"/>
        <end position="367"/>
    </location>
</feature>
<dbReference type="SUPFAM" id="SSF55326">
    <property type="entry name" value="PurM N-terminal domain-like"/>
    <property type="match status" value="2"/>
</dbReference>
<keyword evidence="4 8" id="KW-0547">Nucleotide-binding</keyword>
<feature type="binding site" evidence="8">
    <location>
        <begin position="100"/>
        <end position="103"/>
    </location>
    <ligand>
        <name>substrate</name>
    </ligand>
</feature>
<dbReference type="GO" id="GO:0004642">
    <property type="term" value="F:phosphoribosylformylglycinamidine synthase activity"/>
    <property type="evidence" value="ECO:0007669"/>
    <property type="project" value="UniProtKB-EC"/>
</dbReference>
<proteinExistence type="inferred from homology"/>
<dbReference type="Pfam" id="PF02769">
    <property type="entry name" value="AIRS_C"/>
    <property type="match status" value="2"/>
</dbReference>
<dbReference type="EC" id="6.3.5.3" evidence="8"/>
<dbReference type="SUPFAM" id="SSF56042">
    <property type="entry name" value="PurM C-terminal domain-like"/>
    <property type="match status" value="2"/>
</dbReference>
<comment type="function">
    <text evidence="8">Part of the phosphoribosylformylglycinamidine synthase complex involved in the purines biosynthetic pathway. Catalyzes the ATP-dependent conversion of formylglycinamide ribonucleotide (FGAR) and glutamine to yield formylglycinamidine ribonucleotide (FGAM) and glutamate. The FGAM synthase complex is composed of three subunits. PurQ produces an ammonia molecule by converting glutamine to glutamate. PurL transfers the ammonia molecule to FGAR to form FGAM in an ATP-dependent manner. PurS interacts with PurQ and PurL and is thought to assist in the transfer of the ammonia molecule from PurQ to PurL.</text>
</comment>
<evidence type="ECO:0000256" key="1">
    <source>
        <dbReference type="ARBA" id="ARBA00022490"/>
    </source>
</evidence>
<dbReference type="InterPro" id="IPR010918">
    <property type="entry name" value="PurM-like_C_dom"/>
</dbReference>
<feature type="binding site" evidence="8">
    <location>
        <position position="251"/>
    </location>
    <ligand>
        <name>substrate</name>
    </ligand>
</feature>
<feature type="binding site" evidence="8">
    <location>
        <begin position="323"/>
        <end position="325"/>
    </location>
    <ligand>
        <name>substrate</name>
    </ligand>
</feature>
<dbReference type="CDD" id="cd02203">
    <property type="entry name" value="PurL_repeat1"/>
    <property type="match status" value="1"/>
</dbReference>
<dbReference type="InterPro" id="IPR041609">
    <property type="entry name" value="PurL_linker"/>
</dbReference>
<feature type="binding site" evidence="8">
    <location>
        <position position="58"/>
    </location>
    <ligand>
        <name>ATP</name>
        <dbReference type="ChEBI" id="CHEBI:30616"/>
    </ligand>
</feature>
<dbReference type="Pfam" id="PF00586">
    <property type="entry name" value="AIRS"/>
    <property type="match status" value="2"/>
</dbReference>
<keyword evidence="3 8" id="KW-0479">Metal-binding</keyword>
<dbReference type="PIRSF" id="PIRSF001587">
    <property type="entry name" value="FGAM_synthase_II"/>
    <property type="match status" value="1"/>
</dbReference>
<evidence type="ECO:0000256" key="6">
    <source>
        <dbReference type="ARBA" id="ARBA00022840"/>
    </source>
</evidence>
<evidence type="ECO:0000259" key="9">
    <source>
        <dbReference type="Pfam" id="PF00586"/>
    </source>
</evidence>
<dbReference type="PANTHER" id="PTHR43555:SF1">
    <property type="entry name" value="PHOSPHORIBOSYLFORMYLGLYCINAMIDINE SYNTHASE SUBUNIT PURL"/>
    <property type="match status" value="1"/>
</dbReference>
<evidence type="ECO:0000256" key="7">
    <source>
        <dbReference type="ARBA" id="ARBA00022842"/>
    </source>
</evidence>
<organism evidence="12 13">
    <name type="scientific">Helicobacter mastomyrinus</name>
    <dbReference type="NCBI Taxonomy" id="287948"/>
    <lineage>
        <taxon>Bacteria</taxon>
        <taxon>Pseudomonadati</taxon>
        <taxon>Campylobacterota</taxon>
        <taxon>Epsilonproteobacteria</taxon>
        <taxon>Campylobacterales</taxon>
        <taxon>Helicobacteraceae</taxon>
        <taxon>Helicobacter</taxon>
    </lineage>
</organism>
<dbReference type="RefSeq" id="WP_343353624.1">
    <property type="nucleotide sequence ID" value="NZ_CP145316.1"/>
</dbReference>
<evidence type="ECO:0000259" key="10">
    <source>
        <dbReference type="Pfam" id="PF02769"/>
    </source>
</evidence>
<feature type="binding site" evidence="8">
    <location>
        <position position="544"/>
    </location>
    <ligand>
        <name>substrate</name>
    </ligand>
</feature>
<dbReference type="Pfam" id="PF18072">
    <property type="entry name" value="FGAR-AT_linker"/>
    <property type="match status" value="1"/>
</dbReference>